<feature type="region of interest" description="Disordered" evidence="1">
    <location>
        <begin position="89"/>
        <end position="112"/>
    </location>
</feature>
<gene>
    <name evidence="2" type="ORF">L207DRAFT_592923</name>
</gene>
<accession>A0A2J6QUE0</accession>
<evidence type="ECO:0000256" key="1">
    <source>
        <dbReference type="SAM" id="MobiDB-lite"/>
    </source>
</evidence>
<keyword evidence="3" id="KW-1185">Reference proteome</keyword>
<dbReference type="EMBL" id="KZ613970">
    <property type="protein sequence ID" value="PMD29872.1"/>
    <property type="molecule type" value="Genomic_DNA"/>
</dbReference>
<name>A0A2J6QUE0_HYAVF</name>
<feature type="compositionally biased region" description="Low complexity" evidence="1">
    <location>
        <begin position="92"/>
        <end position="110"/>
    </location>
</feature>
<reference evidence="2 3" key="1">
    <citation type="submission" date="2016-04" db="EMBL/GenBank/DDBJ databases">
        <title>A degradative enzymes factory behind the ericoid mycorrhizal symbiosis.</title>
        <authorList>
            <consortium name="DOE Joint Genome Institute"/>
            <person name="Martino E."/>
            <person name="Morin E."/>
            <person name="Grelet G."/>
            <person name="Kuo A."/>
            <person name="Kohler A."/>
            <person name="Daghino S."/>
            <person name="Barry K."/>
            <person name="Choi C."/>
            <person name="Cichocki N."/>
            <person name="Clum A."/>
            <person name="Copeland A."/>
            <person name="Hainaut M."/>
            <person name="Haridas S."/>
            <person name="Labutti K."/>
            <person name="Lindquist E."/>
            <person name="Lipzen A."/>
            <person name="Khouja H.-R."/>
            <person name="Murat C."/>
            <person name="Ohm R."/>
            <person name="Olson A."/>
            <person name="Spatafora J."/>
            <person name="Veneault-Fourrey C."/>
            <person name="Henrissat B."/>
            <person name="Grigoriev I."/>
            <person name="Martin F."/>
            <person name="Perotto S."/>
        </authorList>
    </citation>
    <scope>NUCLEOTIDE SEQUENCE [LARGE SCALE GENOMIC DNA]</scope>
    <source>
        <strain evidence="2 3">F</strain>
    </source>
</reference>
<sequence length="139" mass="14434">MVKCIGNADNIAMALSCFTSYCQGAIGPRYFVAATFIDGTTSASTATVATQDIVNTLTTLTPVSTRVPSRPLQAMLPLEASLRLSNLTPLKPTTTDVTSSTPSTTSSPDTDTLESSHKQAIWIAVGSVLGSALLSIPVL</sequence>
<evidence type="ECO:0000313" key="2">
    <source>
        <dbReference type="EMBL" id="PMD29872.1"/>
    </source>
</evidence>
<evidence type="ECO:0000313" key="3">
    <source>
        <dbReference type="Proteomes" id="UP000235786"/>
    </source>
</evidence>
<protein>
    <submittedName>
        <fullName evidence="2">Uncharacterized protein</fullName>
    </submittedName>
</protein>
<dbReference type="AlphaFoldDB" id="A0A2J6QUE0"/>
<organism evidence="2 3">
    <name type="scientific">Hyaloscypha variabilis (strain UAMH 11265 / GT02V1 / F)</name>
    <name type="common">Meliniomyces variabilis</name>
    <dbReference type="NCBI Taxonomy" id="1149755"/>
    <lineage>
        <taxon>Eukaryota</taxon>
        <taxon>Fungi</taxon>
        <taxon>Dikarya</taxon>
        <taxon>Ascomycota</taxon>
        <taxon>Pezizomycotina</taxon>
        <taxon>Leotiomycetes</taxon>
        <taxon>Helotiales</taxon>
        <taxon>Hyaloscyphaceae</taxon>
        <taxon>Hyaloscypha</taxon>
        <taxon>Hyaloscypha variabilis</taxon>
    </lineage>
</organism>
<dbReference type="Proteomes" id="UP000235786">
    <property type="component" value="Unassembled WGS sequence"/>
</dbReference>
<proteinExistence type="predicted"/>